<feature type="transmembrane region" description="Helical" evidence="1">
    <location>
        <begin position="102"/>
        <end position="119"/>
    </location>
</feature>
<dbReference type="Proteomes" id="UP001063698">
    <property type="component" value="Chromosome"/>
</dbReference>
<keyword evidence="1" id="KW-0472">Membrane</keyword>
<gene>
    <name evidence="2" type="ORF">IPA_08835</name>
</gene>
<feature type="transmembrane region" description="Helical" evidence="1">
    <location>
        <begin position="186"/>
        <end position="205"/>
    </location>
</feature>
<feature type="transmembrane region" description="Helical" evidence="1">
    <location>
        <begin position="309"/>
        <end position="327"/>
    </location>
</feature>
<evidence type="ECO:0000256" key="1">
    <source>
        <dbReference type="SAM" id="Phobius"/>
    </source>
</evidence>
<protein>
    <recommendedName>
        <fullName evidence="4">DUF2079 domain-containing protein</fullName>
    </recommendedName>
</protein>
<dbReference type="Pfam" id="PF09852">
    <property type="entry name" value="DUF2079"/>
    <property type="match status" value="1"/>
</dbReference>
<keyword evidence="1" id="KW-0812">Transmembrane</keyword>
<sequence>MVLYVAWFSLYSVVRFDRFQMGAFDMGIFTQSTATFAEHNLLLWNNVEFGGASHFAVHNQPILFLVGLIYKLFPNPRTLLILQSFALALASAFIYMFSKEKIGKTLALVLAISYLLHPATHGINAFDFHPVSLGPLLIAATIYLLEKDSPFWPLLALLSLTVKEDAGIALIALGMYYILKKRLRRAIALLIMGALWIYVSINVIIPHFSPIGKYLFIKKKTLTLESLTCCYLQKLAYSLSFPLPIAYVNLLTIEGILLYLIPLGELIAYPIRSYYAYGFQYPYMLLPLTYFGATLGLSKLKKKIAERSIAYIILTLTLLFMIVYDPTPLSLNGAFRPLLNEIYPSAAGLSKFYPWPSPSPHYHNLQLLLEKMRTLPEEFPILVSDRAFTHMADRLGTLYSGTYPPWVIVQDGQLDGKRAIVLTASLVGWRLFNRLYVPITNFDDIIVYVMRDKVGMVKQLIPWNETQFKVLFIFFKNLRFKGKVVYAYYSDHLGSFWNWAPGPGLDPDRFSGALCSYVKASGRVVAKSDEGIKVIFNGKTINEKWEKEIIMNLKGDGLLVVLFKDTKGRAWVKVEGSVTPLKGPSVEECLKEVSAHLSLKR</sequence>
<feature type="transmembrane region" description="Helical" evidence="1">
    <location>
        <begin position="78"/>
        <end position="96"/>
    </location>
</feature>
<dbReference type="AlphaFoldDB" id="A0A977PLU6"/>
<feature type="transmembrane region" description="Helical" evidence="1">
    <location>
        <begin position="241"/>
        <end position="262"/>
    </location>
</feature>
<proteinExistence type="predicted"/>
<evidence type="ECO:0000313" key="3">
    <source>
        <dbReference type="Proteomes" id="UP001063698"/>
    </source>
</evidence>
<feature type="transmembrane region" description="Helical" evidence="1">
    <location>
        <begin position="151"/>
        <end position="179"/>
    </location>
</feature>
<keyword evidence="3" id="KW-1185">Reference proteome</keyword>
<evidence type="ECO:0000313" key="2">
    <source>
        <dbReference type="EMBL" id="UXD22844.1"/>
    </source>
</evidence>
<evidence type="ECO:0008006" key="4">
    <source>
        <dbReference type="Google" id="ProtNLM"/>
    </source>
</evidence>
<dbReference type="KEGG" id="ipc:IPA_08835"/>
<accession>A0A977PLU6</accession>
<reference evidence="2" key="1">
    <citation type="submission" date="2013-11" db="EMBL/GenBank/DDBJ databases">
        <title>Comparative genomics of Ignicoccus.</title>
        <authorList>
            <person name="Podar M."/>
        </authorList>
    </citation>
    <scope>NUCLEOTIDE SEQUENCE</scope>
    <source>
        <strain evidence="2">DSM 13166</strain>
    </source>
</reference>
<organism evidence="2 3">
    <name type="scientific">Ignicoccus pacificus DSM 13166</name>
    <dbReference type="NCBI Taxonomy" id="940294"/>
    <lineage>
        <taxon>Archaea</taxon>
        <taxon>Thermoproteota</taxon>
        <taxon>Thermoprotei</taxon>
        <taxon>Desulfurococcales</taxon>
        <taxon>Desulfurococcaceae</taxon>
        <taxon>Ignicoccus</taxon>
    </lineage>
</organism>
<name>A0A977PLU6_9CREN</name>
<dbReference type="EMBL" id="CP006868">
    <property type="protein sequence ID" value="UXD22844.1"/>
    <property type="molecule type" value="Genomic_DNA"/>
</dbReference>
<keyword evidence="1" id="KW-1133">Transmembrane helix</keyword>
<dbReference type="InterPro" id="IPR018650">
    <property type="entry name" value="STSV1_Orf64"/>
</dbReference>